<dbReference type="PROSITE" id="PS51318">
    <property type="entry name" value="TAT"/>
    <property type="match status" value="1"/>
</dbReference>
<keyword evidence="3" id="KW-1185">Reference proteome</keyword>
<proteinExistence type="predicted"/>
<dbReference type="OMA" id="PYYVAKH"/>
<evidence type="ECO:0000313" key="2">
    <source>
        <dbReference type="EMBL" id="GAQ85199.1"/>
    </source>
</evidence>
<dbReference type="EMBL" id="DF237173">
    <property type="protein sequence ID" value="GAQ85199.1"/>
    <property type="molecule type" value="Genomic_DNA"/>
</dbReference>
<protein>
    <submittedName>
        <fullName evidence="2">NAD(P)-binding Rossmann-fold superfamily protein</fullName>
    </submittedName>
</protein>
<dbReference type="InterPro" id="IPR036291">
    <property type="entry name" value="NAD(P)-bd_dom_sf"/>
</dbReference>
<dbReference type="Proteomes" id="UP000054558">
    <property type="component" value="Unassembled WGS sequence"/>
</dbReference>
<dbReference type="OrthoDB" id="419598at2759"/>
<name>A0A1Y1I6Z2_KLENI</name>
<dbReference type="STRING" id="105231.A0A1Y1I6Z2"/>
<dbReference type="AlphaFoldDB" id="A0A1Y1I6Z2"/>
<dbReference type="SUPFAM" id="SSF51735">
    <property type="entry name" value="NAD(P)-binding Rossmann-fold domains"/>
    <property type="match status" value="1"/>
</dbReference>
<feature type="domain" description="NAD(P)-binding" evidence="1">
    <location>
        <begin position="50"/>
        <end position="243"/>
    </location>
</feature>
<dbReference type="InterPro" id="IPR016040">
    <property type="entry name" value="NAD(P)-bd_dom"/>
</dbReference>
<dbReference type="Gene3D" id="3.40.50.720">
    <property type="entry name" value="NAD(P)-binding Rossmann-like Domain"/>
    <property type="match status" value="1"/>
</dbReference>
<dbReference type="CDD" id="cd05243">
    <property type="entry name" value="SDR_a5"/>
    <property type="match status" value="1"/>
</dbReference>
<organism evidence="2 3">
    <name type="scientific">Klebsormidium nitens</name>
    <name type="common">Green alga</name>
    <name type="synonym">Ulothrix nitens</name>
    <dbReference type="NCBI Taxonomy" id="105231"/>
    <lineage>
        <taxon>Eukaryota</taxon>
        <taxon>Viridiplantae</taxon>
        <taxon>Streptophyta</taxon>
        <taxon>Klebsormidiophyceae</taxon>
        <taxon>Klebsormidiales</taxon>
        <taxon>Klebsormidiaceae</taxon>
        <taxon>Klebsormidium</taxon>
    </lineage>
</organism>
<dbReference type="InterPro" id="IPR006311">
    <property type="entry name" value="TAT_signal"/>
</dbReference>
<dbReference type="Pfam" id="PF13460">
    <property type="entry name" value="NAD_binding_10"/>
    <property type="match status" value="1"/>
</dbReference>
<evidence type="ECO:0000313" key="3">
    <source>
        <dbReference type="Proteomes" id="UP000054558"/>
    </source>
</evidence>
<dbReference type="PANTHER" id="PTHR15020:SF11">
    <property type="entry name" value="OS06G0360300 PROTEIN"/>
    <property type="match status" value="1"/>
</dbReference>
<evidence type="ECO:0000259" key="1">
    <source>
        <dbReference type="Pfam" id="PF13460"/>
    </source>
</evidence>
<gene>
    <name evidence="2" type="ORF">KFL_002240020</name>
</gene>
<dbReference type="PANTHER" id="PTHR15020">
    <property type="entry name" value="FLAVIN REDUCTASE-RELATED"/>
    <property type="match status" value="1"/>
</dbReference>
<reference evidence="2 3" key="1">
    <citation type="journal article" date="2014" name="Nat. Commun.">
        <title>Klebsormidium flaccidum genome reveals primary factors for plant terrestrial adaptation.</title>
        <authorList>
            <person name="Hori K."/>
            <person name="Maruyama F."/>
            <person name="Fujisawa T."/>
            <person name="Togashi T."/>
            <person name="Yamamoto N."/>
            <person name="Seo M."/>
            <person name="Sato S."/>
            <person name="Yamada T."/>
            <person name="Mori H."/>
            <person name="Tajima N."/>
            <person name="Moriyama T."/>
            <person name="Ikeuchi M."/>
            <person name="Watanabe M."/>
            <person name="Wada H."/>
            <person name="Kobayashi K."/>
            <person name="Saito M."/>
            <person name="Masuda T."/>
            <person name="Sasaki-Sekimoto Y."/>
            <person name="Mashiguchi K."/>
            <person name="Awai K."/>
            <person name="Shimojima M."/>
            <person name="Masuda S."/>
            <person name="Iwai M."/>
            <person name="Nobusawa T."/>
            <person name="Narise T."/>
            <person name="Kondo S."/>
            <person name="Saito H."/>
            <person name="Sato R."/>
            <person name="Murakawa M."/>
            <person name="Ihara Y."/>
            <person name="Oshima-Yamada Y."/>
            <person name="Ohtaka K."/>
            <person name="Satoh M."/>
            <person name="Sonobe K."/>
            <person name="Ishii M."/>
            <person name="Ohtani R."/>
            <person name="Kanamori-Sato M."/>
            <person name="Honoki R."/>
            <person name="Miyazaki D."/>
            <person name="Mochizuki H."/>
            <person name="Umetsu J."/>
            <person name="Higashi K."/>
            <person name="Shibata D."/>
            <person name="Kamiya Y."/>
            <person name="Sato N."/>
            <person name="Nakamura Y."/>
            <person name="Tabata S."/>
            <person name="Ida S."/>
            <person name="Kurokawa K."/>
            <person name="Ohta H."/>
        </authorList>
    </citation>
    <scope>NUCLEOTIDE SEQUENCE [LARGE SCALE GENOMIC DNA]</scope>
    <source>
        <strain evidence="2 3">NIES-2285</strain>
    </source>
</reference>
<sequence length="277" mass="28197">MQIPRRQLVLGGTGILIAAAAGNAEKPAAAAAAASAESLVQPPASVLVIGAGGATGGRIVRELLKRGYKVKAGVRDVEKGKAKLGAADGLSFVKTDVTEPESVIAQAIGDAEAVIVATGKASLNPADSWAVDNLGTQKAVDAAKKKGVKKFVLVSSILTNGAAIGQFFNPAYLVLNIIGGGVLFAKLKAEEHIKKAGVDYTVVRPGGLSNEPPAGSVVMGSEDTLFGGRISRDLVALVAVEALVSKNASKKVVEVIESPDAPLKSFEDMFAACKNAS</sequence>
<accession>A0A1Y1I6Z2</accession>